<feature type="compositionally biased region" description="Polar residues" evidence="1">
    <location>
        <begin position="1"/>
        <end position="15"/>
    </location>
</feature>
<feature type="region of interest" description="Disordered" evidence="1">
    <location>
        <begin position="1"/>
        <end position="31"/>
    </location>
</feature>
<sequence length="290" mass="32681">MSSSHSHNDTCTPCTHSPPREHCPLPEFPPSNPSTRKAAFKVFAGLTERTRSVTSHFATAATRTAQTAIALALDPITTRTIDPTPAEIPLLANRPFIPLDRRPSFLGSLAEVELERWYARPLTRLEPLCLFDGVYVGGLVVSEVTVLPAAAQQDAADRLLRRLEWMSWDERFVHGEKKAYGKNHCEWKAGKLWQMANRIAEPDYMLEEVSFDLQRFTEKLIQIAEEVHGCPEAVSEAQGNGVDGRRERPELDRGVCRAWLFGCCREETERCLGAHEAKEGEWDPPTNYIR</sequence>
<dbReference type="Proteomes" id="UP000240883">
    <property type="component" value="Unassembled WGS sequence"/>
</dbReference>
<accession>A0A2T2N3X6</accession>
<evidence type="ECO:0000313" key="2">
    <source>
        <dbReference type="EMBL" id="PSN60110.1"/>
    </source>
</evidence>
<evidence type="ECO:0000313" key="3">
    <source>
        <dbReference type="Proteomes" id="UP000240883"/>
    </source>
</evidence>
<name>A0A2T2N3X6_CORCC</name>
<proteinExistence type="predicted"/>
<reference evidence="2 3" key="1">
    <citation type="journal article" date="2018" name="Front. Microbiol.">
        <title>Genome-Wide Analysis of Corynespora cassiicola Leaf Fall Disease Putative Effectors.</title>
        <authorList>
            <person name="Lopez D."/>
            <person name="Ribeiro S."/>
            <person name="Label P."/>
            <person name="Fumanal B."/>
            <person name="Venisse J.S."/>
            <person name="Kohler A."/>
            <person name="de Oliveira R.R."/>
            <person name="Labutti K."/>
            <person name="Lipzen A."/>
            <person name="Lail K."/>
            <person name="Bauer D."/>
            <person name="Ohm R.A."/>
            <person name="Barry K.W."/>
            <person name="Spatafora J."/>
            <person name="Grigoriev I.V."/>
            <person name="Martin F.M."/>
            <person name="Pujade-Renaud V."/>
        </authorList>
    </citation>
    <scope>NUCLEOTIDE SEQUENCE [LARGE SCALE GENOMIC DNA]</scope>
    <source>
        <strain evidence="2 3">Philippines</strain>
    </source>
</reference>
<dbReference type="EMBL" id="KZ678151">
    <property type="protein sequence ID" value="PSN60110.1"/>
    <property type="molecule type" value="Genomic_DNA"/>
</dbReference>
<protein>
    <submittedName>
        <fullName evidence="2">Uncharacterized protein</fullName>
    </submittedName>
</protein>
<dbReference type="AlphaFoldDB" id="A0A2T2N3X6"/>
<evidence type="ECO:0000256" key="1">
    <source>
        <dbReference type="SAM" id="MobiDB-lite"/>
    </source>
</evidence>
<gene>
    <name evidence="2" type="ORF">BS50DRAFT_656372</name>
</gene>
<keyword evidence="3" id="KW-1185">Reference proteome</keyword>
<organism evidence="2 3">
    <name type="scientific">Corynespora cassiicola Philippines</name>
    <dbReference type="NCBI Taxonomy" id="1448308"/>
    <lineage>
        <taxon>Eukaryota</taxon>
        <taxon>Fungi</taxon>
        <taxon>Dikarya</taxon>
        <taxon>Ascomycota</taxon>
        <taxon>Pezizomycotina</taxon>
        <taxon>Dothideomycetes</taxon>
        <taxon>Pleosporomycetidae</taxon>
        <taxon>Pleosporales</taxon>
        <taxon>Corynesporascaceae</taxon>
        <taxon>Corynespora</taxon>
    </lineage>
</organism>